<dbReference type="Proteomes" id="UP000003656">
    <property type="component" value="Unassembled WGS sequence"/>
</dbReference>
<name>D1NT51_9BIFI</name>
<feature type="domain" description="ABC-2 type transporter transmembrane" evidence="7">
    <location>
        <begin position="18"/>
        <end position="413"/>
    </location>
</feature>
<evidence type="ECO:0000259" key="7">
    <source>
        <dbReference type="Pfam" id="PF12698"/>
    </source>
</evidence>
<keyword evidence="4 6" id="KW-1133">Transmembrane helix</keyword>
<evidence type="ECO:0000256" key="3">
    <source>
        <dbReference type="ARBA" id="ARBA00022692"/>
    </source>
</evidence>
<evidence type="ECO:0000313" key="10">
    <source>
        <dbReference type="Proteomes" id="UP000003656"/>
    </source>
</evidence>
<reference evidence="9 11" key="2">
    <citation type="submission" date="2014-03" db="EMBL/GenBank/DDBJ databases">
        <title>Genomics of Bifidobacteria.</title>
        <authorList>
            <person name="Ventura M."/>
            <person name="Milani C."/>
            <person name="Lugli G.A."/>
        </authorList>
    </citation>
    <scope>NUCLEOTIDE SEQUENCE [LARGE SCALE GENOMIC DNA]</scope>
    <source>
        <strain evidence="9 11">LMG 11596</strain>
    </source>
</reference>
<dbReference type="eggNOG" id="COG0842">
    <property type="taxonomic scope" value="Bacteria"/>
</dbReference>
<feature type="transmembrane region" description="Helical" evidence="6">
    <location>
        <begin position="16"/>
        <end position="37"/>
    </location>
</feature>
<dbReference type="RefSeq" id="WP_006294377.1">
    <property type="nucleotide sequence ID" value="NZ_ABXB03000001.1"/>
</dbReference>
<accession>D1NT51</accession>
<keyword evidence="5 6" id="KW-0472">Membrane</keyword>
<protein>
    <submittedName>
        <fullName evidence="8 9">ABC-2 type transporter</fullName>
    </submittedName>
</protein>
<evidence type="ECO:0000313" key="11">
    <source>
        <dbReference type="Proteomes" id="UP000029074"/>
    </source>
</evidence>
<proteinExistence type="predicted"/>
<feature type="transmembrane region" description="Helical" evidence="6">
    <location>
        <begin position="394"/>
        <end position="415"/>
    </location>
</feature>
<dbReference type="PANTHER" id="PTHR30294:SF29">
    <property type="entry name" value="MULTIDRUG ABC TRANSPORTER PERMEASE YBHS-RELATED"/>
    <property type="match status" value="1"/>
</dbReference>
<dbReference type="STRING" id="561180.BIFGAL_02962"/>
<evidence type="ECO:0000256" key="1">
    <source>
        <dbReference type="ARBA" id="ARBA00004651"/>
    </source>
</evidence>
<comment type="caution">
    <text evidence="8">The sequence shown here is derived from an EMBL/GenBank/DDBJ whole genome shotgun (WGS) entry which is preliminary data.</text>
</comment>
<evidence type="ECO:0000256" key="2">
    <source>
        <dbReference type="ARBA" id="ARBA00022475"/>
    </source>
</evidence>
<keyword evidence="3 6" id="KW-0812">Transmembrane</keyword>
<dbReference type="EMBL" id="ABXB03000001">
    <property type="protein sequence ID" value="EFA23853.1"/>
    <property type="molecule type" value="Genomic_DNA"/>
</dbReference>
<dbReference type="InterPro" id="IPR051449">
    <property type="entry name" value="ABC-2_transporter_component"/>
</dbReference>
<evidence type="ECO:0000313" key="8">
    <source>
        <dbReference type="EMBL" id="EFA23853.1"/>
    </source>
</evidence>
<comment type="subcellular location">
    <subcellularLocation>
        <location evidence="1">Cell membrane</location>
        <topology evidence="1">Multi-pass membrane protein</topology>
    </subcellularLocation>
</comment>
<dbReference type="GO" id="GO:0140359">
    <property type="term" value="F:ABC-type transporter activity"/>
    <property type="evidence" value="ECO:0007669"/>
    <property type="project" value="InterPro"/>
</dbReference>
<dbReference type="Gene3D" id="3.40.1710.10">
    <property type="entry name" value="abc type-2 transporter like domain"/>
    <property type="match status" value="1"/>
</dbReference>
<evidence type="ECO:0000256" key="5">
    <source>
        <dbReference type="ARBA" id="ARBA00023136"/>
    </source>
</evidence>
<dbReference type="InterPro" id="IPR013525">
    <property type="entry name" value="ABC2_TM"/>
</dbReference>
<dbReference type="Pfam" id="PF12698">
    <property type="entry name" value="ABC2_membrane_3"/>
    <property type="match status" value="1"/>
</dbReference>
<feature type="transmembrane region" description="Helical" evidence="6">
    <location>
        <begin position="337"/>
        <end position="356"/>
    </location>
</feature>
<keyword evidence="2" id="KW-1003">Cell membrane</keyword>
<dbReference type="PANTHER" id="PTHR30294">
    <property type="entry name" value="MEMBRANE COMPONENT OF ABC TRANSPORTER YHHJ-RELATED"/>
    <property type="match status" value="1"/>
</dbReference>
<feature type="transmembrane region" description="Helical" evidence="6">
    <location>
        <begin position="298"/>
        <end position="325"/>
    </location>
</feature>
<dbReference type="EMBL" id="JGYW01000004">
    <property type="protein sequence ID" value="KFI59159.1"/>
    <property type="molecule type" value="Genomic_DNA"/>
</dbReference>
<dbReference type="Proteomes" id="UP000029074">
    <property type="component" value="Unassembled WGS sequence"/>
</dbReference>
<feature type="transmembrane region" description="Helical" evidence="6">
    <location>
        <begin position="224"/>
        <end position="246"/>
    </location>
</feature>
<dbReference type="AlphaFoldDB" id="D1NT51"/>
<reference evidence="8 10" key="1">
    <citation type="submission" date="2009-11" db="EMBL/GenBank/DDBJ databases">
        <authorList>
            <person name="Weinstock G."/>
            <person name="Sodergren E."/>
            <person name="Clifton S."/>
            <person name="Fulton L."/>
            <person name="Fulton B."/>
            <person name="Courtney L."/>
            <person name="Fronick C."/>
            <person name="Harrison M."/>
            <person name="Strong C."/>
            <person name="Farmer C."/>
            <person name="Delahaunty K."/>
            <person name="Markovic C."/>
            <person name="Hall O."/>
            <person name="Minx P."/>
            <person name="Tomlinson C."/>
            <person name="Mitreva M."/>
            <person name="Nelson J."/>
            <person name="Hou S."/>
            <person name="Wollam A."/>
            <person name="Pepin K.H."/>
            <person name="Johnson M."/>
            <person name="Bhonagiri V."/>
            <person name="Nash W.E."/>
            <person name="Warren W."/>
            <person name="Chinwalla A."/>
            <person name="Mardis E.R."/>
            <person name="Wilson R.K."/>
        </authorList>
    </citation>
    <scope>NUCLEOTIDE SEQUENCE [LARGE SCALE GENOMIC DNA]</scope>
    <source>
        <strain evidence="8 10">DSM 20093</strain>
    </source>
</reference>
<sequence>MHTYKTAIRVLLSKRLIILIYVGFLCLMMFGLSWMFASQTASLGSSDTYEPTHADVAIINQDAEHGRFAEDMRAFLSHDSDIIDIGSTAEQMQTAVASNYVDLIIIIPDGYTSDLAKALDQGTTVPQLEVVTSYTSAYGSLARLQLDDFLTLTRIDALAQHASQQHGHAAITAATLTDAADRVLTATGDQREAFPEIAVAKDPHANEDMEEAARITFINTVKMGVYPLLVAMMVTTALTMSSFSLPNVRRRLYASPQHTGPMVLAEFLGCATFGLAIGLLFFGISLALPALAGLPITGIPVLTLVFTLLSSFLYAVVGVACGFMVSMLSSNDVVVNAAGNVYGLLVMFTSGVAFPISMMPDFMIAIGKLTPGWWLCQSIDAISGENGRLDIGAWAQNCLLVALFGATFILIGLAVSKLRRTRPSLEASGVTQLIEA</sequence>
<gene>
    <name evidence="9" type="ORF">BGLCM_0745</name>
    <name evidence="8" type="ORF">BIFGAL_02962</name>
</gene>
<evidence type="ECO:0000256" key="6">
    <source>
        <dbReference type="SAM" id="Phobius"/>
    </source>
</evidence>
<dbReference type="GO" id="GO:0005886">
    <property type="term" value="C:plasma membrane"/>
    <property type="evidence" value="ECO:0007669"/>
    <property type="project" value="UniProtKB-SubCell"/>
</dbReference>
<keyword evidence="11" id="KW-1185">Reference proteome</keyword>
<evidence type="ECO:0000256" key="4">
    <source>
        <dbReference type="ARBA" id="ARBA00022989"/>
    </source>
</evidence>
<organism evidence="8 10">
    <name type="scientific">Bifidobacterium gallicum DSM 20093 = LMG 11596</name>
    <dbReference type="NCBI Taxonomy" id="561180"/>
    <lineage>
        <taxon>Bacteria</taxon>
        <taxon>Bacillati</taxon>
        <taxon>Actinomycetota</taxon>
        <taxon>Actinomycetes</taxon>
        <taxon>Bifidobacteriales</taxon>
        <taxon>Bifidobacteriaceae</taxon>
        <taxon>Bifidobacterium</taxon>
    </lineage>
</organism>
<evidence type="ECO:0000313" key="9">
    <source>
        <dbReference type="EMBL" id="KFI59159.1"/>
    </source>
</evidence>
<feature type="transmembrane region" description="Helical" evidence="6">
    <location>
        <begin position="267"/>
        <end position="292"/>
    </location>
</feature>
<dbReference type="OrthoDB" id="3190494at2"/>